<dbReference type="EMBL" id="BAAARE010000004">
    <property type="protein sequence ID" value="GAA2476013.1"/>
    <property type="molecule type" value="Genomic_DNA"/>
</dbReference>
<comment type="caution">
    <text evidence="4">The sequence shown here is derived from an EMBL/GenBank/DDBJ whole genome shotgun (WGS) entry which is preliminary data.</text>
</comment>
<evidence type="ECO:0000256" key="1">
    <source>
        <dbReference type="ARBA" id="ARBA00022723"/>
    </source>
</evidence>
<reference evidence="4 5" key="1">
    <citation type="journal article" date="2019" name="Int. J. Syst. Evol. Microbiol.">
        <title>The Global Catalogue of Microorganisms (GCM) 10K type strain sequencing project: providing services to taxonomists for standard genome sequencing and annotation.</title>
        <authorList>
            <consortium name="The Broad Institute Genomics Platform"/>
            <consortium name="The Broad Institute Genome Sequencing Center for Infectious Disease"/>
            <person name="Wu L."/>
            <person name="Ma J."/>
        </authorList>
    </citation>
    <scope>NUCLEOTIDE SEQUENCE [LARGE SCALE GENOMIC DNA]</scope>
    <source>
        <strain evidence="4 5">JCM 16259</strain>
    </source>
</reference>
<dbReference type="InterPro" id="IPR033138">
    <property type="entry name" value="Cu_oxidase_CS"/>
</dbReference>
<feature type="region of interest" description="Disordered" evidence="2">
    <location>
        <begin position="102"/>
        <end position="124"/>
    </location>
</feature>
<accession>A0ABN3L1D2</accession>
<dbReference type="PROSITE" id="PS00079">
    <property type="entry name" value="MULTICOPPER_OXIDASE1"/>
    <property type="match status" value="1"/>
</dbReference>
<keyword evidence="1" id="KW-0479">Metal-binding</keyword>
<dbReference type="InterPro" id="IPR049544">
    <property type="entry name" value="SoxE-like_C"/>
</dbReference>
<proteinExistence type="predicted"/>
<evidence type="ECO:0000256" key="2">
    <source>
        <dbReference type="SAM" id="MobiDB-lite"/>
    </source>
</evidence>
<feature type="domain" description="Sulfocyanin-like C-terminal" evidence="3">
    <location>
        <begin position="75"/>
        <end position="170"/>
    </location>
</feature>
<evidence type="ECO:0000259" key="3">
    <source>
        <dbReference type="Pfam" id="PF06525"/>
    </source>
</evidence>
<dbReference type="InterPro" id="IPR008972">
    <property type="entry name" value="Cupredoxin"/>
</dbReference>
<dbReference type="SUPFAM" id="SSF49503">
    <property type="entry name" value="Cupredoxins"/>
    <property type="match status" value="1"/>
</dbReference>
<protein>
    <recommendedName>
        <fullName evidence="3">Sulfocyanin-like C-terminal domain-containing protein</fullName>
    </recommendedName>
</protein>
<keyword evidence="5" id="KW-1185">Reference proteome</keyword>
<name>A0ABN3L1D2_9MICO</name>
<gene>
    <name evidence="4" type="ORF">GCM10009858_11760</name>
</gene>
<organism evidence="4 5">
    <name type="scientific">Terrabacter carboxydivorans</name>
    <dbReference type="NCBI Taxonomy" id="619730"/>
    <lineage>
        <taxon>Bacteria</taxon>
        <taxon>Bacillati</taxon>
        <taxon>Actinomycetota</taxon>
        <taxon>Actinomycetes</taxon>
        <taxon>Micrococcales</taxon>
        <taxon>Intrasporangiaceae</taxon>
        <taxon>Terrabacter</taxon>
    </lineage>
</organism>
<evidence type="ECO:0000313" key="5">
    <source>
        <dbReference type="Proteomes" id="UP001500730"/>
    </source>
</evidence>
<dbReference type="Proteomes" id="UP001500730">
    <property type="component" value="Unassembled WGS sequence"/>
</dbReference>
<evidence type="ECO:0000313" key="4">
    <source>
        <dbReference type="EMBL" id="GAA2476013.1"/>
    </source>
</evidence>
<sequence>MGGAYGGMGGQRALSTPGARMVAPLSCDAPSDLPGERVTVTLMDMGMSRMMGGIAPMGAHMLLTAAPTTVHGGRVSIVVDNTGWRTHEVVVLPLASGAVAGQRPVGSDGKVDETGSLGEASSSCRAGAGDGIVSGAVGWVTLTLPPGHYELVCNLQNHYADGMRQELVVTG</sequence>
<dbReference type="Gene3D" id="2.60.40.420">
    <property type="entry name" value="Cupredoxins - blue copper proteins"/>
    <property type="match status" value="1"/>
</dbReference>
<dbReference type="Pfam" id="PF06525">
    <property type="entry name" value="SoxE"/>
    <property type="match status" value="1"/>
</dbReference>